<evidence type="ECO:0000256" key="2">
    <source>
        <dbReference type="ARBA" id="ARBA00022692"/>
    </source>
</evidence>
<dbReference type="PANTHER" id="PTHR46157">
    <property type="entry name" value="K(+) EFFLUX ANTIPORTER 3, CHLOROPLASTIC"/>
    <property type="match status" value="1"/>
</dbReference>
<dbReference type="RefSeq" id="WP_289268835.1">
    <property type="nucleotide sequence ID" value="NZ_OX365700.1"/>
</dbReference>
<dbReference type="InterPro" id="IPR006153">
    <property type="entry name" value="Cation/H_exchanger_TM"/>
</dbReference>
<organism evidence="7 8">
    <name type="scientific">Nitrospira tepida</name>
    <dbReference type="NCBI Taxonomy" id="2973512"/>
    <lineage>
        <taxon>Bacteria</taxon>
        <taxon>Pseudomonadati</taxon>
        <taxon>Nitrospirota</taxon>
        <taxon>Nitrospiria</taxon>
        <taxon>Nitrospirales</taxon>
        <taxon>Nitrospiraceae</taxon>
        <taxon>Nitrospira</taxon>
    </lineage>
</organism>
<keyword evidence="8" id="KW-1185">Reference proteome</keyword>
<dbReference type="GO" id="GO:0015297">
    <property type="term" value="F:antiporter activity"/>
    <property type="evidence" value="ECO:0007669"/>
    <property type="project" value="InterPro"/>
</dbReference>
<feature type="transmembrane region" description="Helical" evidence="5">
    <location>
        <begin position="329"/>
        <end position="352"/>
    </location>
</feature>
<dbReference type="Proteomes" id="UP001179121">
    <property type="component" value="Chromosome"/>
</dbReference>
<dbReference type="GO" id="GO:1902600">
    <property type="term" value="P:proton transmembrane transport"/>
    <property type="evidence" value="ECO:0007669"/>
    <property type="project" value="InterPro"/>
</dbReference>
<dbReference type="Pfam" id="PF00999">
    <property type="entry name" value="Na_H_Exchanger"/>
    <property type="match status" value="1"/>
</dbReference>
<feature type="transmembrane region" description="Helical" evidence="5">
    <location>
        <begin position="116"/>
        <end position="140"/>
    </location>
</feature>
<feature type="domain" description="Cation/H+ exchanger transmembrane" evidence="6">
    <location>
        <begin position="20"/>
        <end position="377"/>
    </location>
</feature>
<feature type="transmembrane region" description="Helical" evidence="5">
    <location>
        <begin position="299"/>
        <end position="317"/>
    </location>
</feature>
<feature type="transmembrane region" description="Helical" evidence="5">
    <location>
        <begin position="91"/>
        <end position="110"/>
    </location>
</feature>
<comment type="subcellular location">
    <subcellularLocation>
        <location evidence="1">Membrane</location>
        <topology evidence="1">Multi-pass membrane protein</topology>
    </subcellularLocation>
</comment>
<feature type="transmembrane region" description="Helical" evidence="5">
    <location>
        <begin position="222"/>
        <end position="238"/>
    </location>
</feature>
<protein>
    <submittedName>
        <fullName evidence="7">Glutathione-regulated potassium-efflux system protein KefB</fullName>
    </submittedName>
</protein>
<name>A0AA86T5G9_9BACT</name>
<evidence type="ECO:0000256" key="1">
    <source>
        <dbReference type="ARBA" id="ARBA00004141"/>
    </source>
</evidence>
<accession>A0AA86T5G9</accession>
<feature type="transmembrane region" description="Helical" evidence="5">
    <location>
        <begin position="152"/>
        <end position="171"/>
    </location>
</feature>
<feature type="transmembrane region" description="Helical" evidence="5">
    <location>
        <begin position="63"/>
        <end position="79"/>
    </location>
</feature>
<dbReference type="AlphaFoldDB" id="A0AA86T5G9"/>
<feature type="transmembrane region" description="Helical" evidence="5">
    <location>
        <begin position="6"/>
        <end position="25"/>
    </location>
</feature>
<feature type="transmembrane region" description="Helical" evidence="5">
    <location>
        <begin position="244"/>
        <end position="261"/>
    </location>
</feature>
<dbReference type="Gene3D" id="1.20.1530.20">
    <property type="match status" value="1"/>
</dbReference>
<feature type="transmembrane region" description="Helical" evidence="5">
    <location>
        <begin position="191"/>
        <end position="210"/>
    </location>
</feature>
<feature type="transmembrane region" description="Helical" evidence="5">
    <location>
        <begin position="273"/>
        <end position="293"/>
    </location>
</feature>
<reference evidence="7" key="1">
    <citation type="submission" date="2022-10" db="EMBL/GenBank/DDBJ databases">
        <authorList>
            <person name="Koch H."/>
        </authorList>
    </citation>
    <scope>NUCLEOTIDE SEQUENCE</scope>
    <source>
        <strain evidence="7">DNF</strain>
    </source>
</reference>
<keyword evidence="4 5" id="KW-0472">Membrane</keyword>
<evidence type="ECO:0000313" key="7">
    <source>
        <dbReference type="EMBL" id="CAI4032086.1"/>
    </source>
</evidence>
<proteinExistence type="predicted"/>
<feature type="transmembrane region" description="Helical" evidence="5">
    <location>
        <begin position="358"/>
        <end position="377"/>
    </location>
</feature>
<gene>
    <name evidence="7" type="ORF">DNFV4_02511</name>
</gene>
<evidence type="ECO:0000256" key="3">
    <source>
        <dbReference type="ARBA" id="ARBA00022989"/>
    </source>
</evidence>
<dbReference type="EMBL" id="OX365700">
    <property type="protein sequence ID" value="CAI4032086.1"/>
    <property type="molecule type" value="Genomic_DNA"/>
</dbReference>
<feature type="transmembrane region" description="Helical" evidence="5">
    <location>
        <begin position="37"/>
        <end position="57"/>
    </location>
</feature>
<keyword evidence="2 5" id="KW-0812">Transmembrane</keyword>
<evidence type="ECO:0000259" key="6">
    <source>
        <dbReference type="Pfam" id="PF00999"/>
    </source>
</evidence>
<evidence type="ECO:0000256" key="4">
    <source>
        <dbReference type="ARBA" id="ARBA00023136"/>
    </source>
</evidence>
<dbReference type="GO" id="GO:0005886">
    <property type="term" value="C:plasma membrane"/>
    <property type="evidence" value="ECO:0007669"/>
    <property type="project" value="TreeGrafter"/>
</dbReference>
<dbReference type="KEGG" id="nti:DNFV4_02511"/>
<evidence type="ECO:0000313" key="8">
    <source>
        <dbReference type="Proteomes" id="UP001179121"/>
    </source>
</evidence>
<keyword evidence="3 5" id="KW-1133">Transmembrane helix</keyword>
<evidence type="ECO:0000256" key="5">
    <source>
        <dbReference type="SAM" id="Phobius"/>
    </source>
</evidence>
<dbReference type="InterPro" id="IPR038770">
    <property type="entry name" value="Na+/solute_symporter_sf"/>
</dbReference>
<dbReference type="PANTHER" id="PTHR46157:SF4">
    <property type="entry name" value="K(+) EFFLUX ANTIPORTER 3, CHLOROPLASTIC"/>
    <property type="match status" value="1"/>
</dbReference>
<sequence>MNTYLHLDEIVLAVTLLLMISAVAIPLARRFGMGADLGLLIAGVILGSSHILGPTQVDRLREISELGVVFFLFLIGLELDLRKVWSLRRYAVVLGTLQVLVTGFVLMFYWRLFAPTWPLALLLGLVISNSSTALVLQMLASKRELDQEHGRAAFGILLFQDLAVVPIMVLVPVFAGTGSAESISWWDTGRTFGTMLVLFGFGRVVCPWLFRLTLARNMTESFTAVIFIALLGSAWLASRAGLSMALGAFLMGLAFSGTAHQRGIEQEVTPFKNLLLALFFVSVGLSLDLTVLTGHTTKLLMHVVVIVLVKTAVLYAAARSLSMGHRQAVRLSFLLSQGGEFGFVILSTLLASGVVTPLQFASGTMVIALTMIATPLLDQIGIRLSRRAT</sequence>